<accession>A0ABU3BR08</accession>
<keyword evidence="2" id="KW-0732">Signal</keyword>
<name>A0ABU3BR08_9BACT</name>
<feature type="domain" description="DUF3857" evidence="3">
    <location>
        <begin position="65"/>
        <end position="227"/>
    </location>
</feature>
<dbReference type="Gene3D" id="3.10.620.30">
    <property type="match status" value="1"/>
</dbReference>
<reference evidence="4 5" key="1">
    <citation type="submission" date="2023-09" db="EMBL/GenBank/DDBJ databases">
        <authorList>
            <person name="Rey-Velasco X."/>
        </authorList>
    </citation>
    <scope>NUCLEOTIDE SEQUENCE [LARGE SCALE GENOMIC DNA]</scope>
    <source>
        <strain evidence="4 5">F394</strain>
    </source>
</reference>
<feature type="signal peptide" evidence="2">
    <location>
        <begin position="1"/>
        <end position="18"/>
    </location>
</feature>
<dbReference type="EMBL" id="JAVRHT010000016">
    <property type="protein sequence ID" value="MDT0631721.1"/>
    <property type="molecule type" value="Genomic_DNA"/>
</dbReference>
<feature type="chain" id="PRO_5045764106" evidence="2">
    <location>
        <begin position="19"/>
        <end position="691"/>
    </location>
</feature>
<protein>
    <submittedName>
        <fullName evidence="4">DUF3857 domain-containing protein</fullName>
    </submittedName>
</protein>
<keyword evidence="5" id="KW-1185">Reference proteome</keyword>
<dbReference type="Pfam" id="PF12969">
    <property type="entry name" value="DUF3857"/>
    <property type="match status" value="1"/>
</dbReference>
<dbReference type="Gene3D" id="2.60.40.3140">
    <property type="match status" value="1"/>
</dbReference>
<evidence type="ECO:0000256" key="2">
    <source>
        <dbReference type="SAM" id="SignalP"/>
    </source>
</evidence>
<dbReference type="InterPro" id="IPR024618">
    <property type="entry name" value="DUF3857"/>
</dbReference>
<evidence type="ECO:0000256" key="1">
    <source>
        <dbReference type="SAM" id="MobiDB-lite"/>
    </source>
</evidence>
<dbReference type="Gene3D" id="2.60.120.1130">
    <property type="match status" value="1"/>
</dbReference>
<evidence type="ECO:0000313" key="5">
    <source>
        <dbReference type="Proteomes" id="UP001267426"/>
    </source>
</evidence>
<feature type="compositionally biased region" description="Low complexity" evidence="1">
    <location>
        <begin position="658"/>
        <end position="670"/>
    </location>
</feature>
<feature type="compositionally biased region" description="Low complexity" evidence="1">
    <location>
        <begin position="679"/>
        <end position="691"/>
    </location>
</feature>
<dbReference type="RefSeq" id="WP_311663065.1">
    <property type="nucleotide sequence ID" value="NZ_JAVRHT010000016.1"/>
</dbReference>
<organism evidence="4 5">
    <name type="scientific">Rubrivirga litoralis</name>
    <dbReference type="NCBI Taxonomy" id="3075598"/>
    <lineage>
        <taxon>Bacteria</taxon>
        <taxon>Pseudomonadati</taxon>
        <taxon>Rhodothermota</taxon>
        <taxon>Rhodothermia</taxon>
        <taxon>Rhodothermales</taxon>
        <taxon>Rubricoccaceae</taxon>
        <taxon>Rubrivirga</taxon>
    </lineage>
</organism>
<dbReference type="Proteomes" id="UP001267426">
    <property type="component" value="Unassembled WGS sequence"/>
</dbReference>
<comment type="caution">
    <text evidence="4">The sequence shown here is derived from an EMBL/GenBank/DDBJ whole genome shotgun (WGS) entry which is preliminary data.</text>
</comment>
<proteinExistence type="predicted"/>
<gene>
    <name evidence="4" type="ORF">RM540_08185</name>
</gene>
<feature type="region of interest" description="Disordered" evidence="1">
    <location>
        <begin position="650"/>
        <end position="691"/>
    </location>
</feature>
<evidence type="ECO:0000259" key="3">
    <source>
        <dbReference type="Pfam" id="PF12969"/>
    </source>
</evidence>
<evidence type="ECO:0000313" key="4">
    <source>
        <dbReference type="EMBL" id="MDT0631721.1"/>
    </source>
</evidence>
<sequence>MRRLLPLVVLLLPALAAAQDLPIRWGDVTDAERALDAAPDDPDAAAVVLGDVGVAELEYDRYRNDFRYTVRRHRRVKVLRESGYELGEFAYRYHRDNKVRSVKGQTFVPEPDGSMRRVELEGGAVLDGDVGEDLREVRFSMPALTPGAIFEFSYVYESDNIFSPPPWVFQSGEPTLVSEYRFEVPEFFDYMAYTQGGQVEVQPTQGDYRRDWRTTTLRWTAHDVPALREEPFTTTEADYEQKVLLQLRRINPRNQPTRTVLGTWEKVANELDGHNEFGRRLRPGRRVRALAADASGTPGEVARALYDLVRTQYVWNERGGVFAERNLEDVVETKGGTAAELNLLLASLLREAGVAATPVLLSTRGNGRALDLYPLVNQFDWVVVLAEVEGEPPQLLDATDPNRPYGTLPVQALSGAGWLADRDRPEWIDFGAPGGTSTSITVQAEVSPEGGAAGSVRLRLDGYAALDARTRLDEEAAGAPAAAATQAAEAAAEAPDEVEMEVVSVEGAGDPYAPLQMDATFAAPDAGEVVLDEIYLTPALLMRLDENPFERPTRAFPVDFAYPSTRTYVADLALPEGYAVEEVPDLLALTIPSRAVTYRRAVVAQPGRLVVRAVLTVAQAQVSPEEYPALRRLYDEIVAAEGEAVVLTRTAAPPPAAPDEAVTEEAAAGGADTGGADTGGAEAASETGGQR</sequence>